<evidence type="ECO:0000256" key="4">
    <source>
        <dbReference type="ARBA" id="ARBA00022475"/>
    </source>
</evidence>
<keyword evidence="9 14" id="KW-0560">Oxidoreductase</keyword>
<keyword evidence="6 14" id="KW-0812">Transmembrane</keyword>
<keyword evidence="3 14" id="KW-0813">Transport</keyword>
<dbReference type="AlphaFoldDB" id="A0A7C1VP86"/>
<dbReference type="InterPro" id="IPR050183">
    <property type="entry name" value="DsbB"/>
</dbReference>
<evidence type="ECO:0000256" key="9">
    <source>
        <dbReference type="ARBA" id="ARBA00023002"/>
    </source>
</evidence>
<feature type="transmembrane region" description="Helical" evidence="15">
    <location>
        <begin position="7"/>
        <end position="27"/>
    </location>
</feature>
<dbReference type="Proteomes" id="UP000886384">
    <property type="component" value="Unassembled WGS sequence"/>
</dbReference>
<dbReference type="GO" id="GO:0005886">
    <property type="term" value="C:plasma membrane"/>
    <property type="evidence" value="ECO:0007669"/>
    <property type="project" value="UniProtKB-SubCell"/>
</dbReference>
<comment type="similarity">
    <text evidence="2 14">Belongs to the DsbB family.</text>
</comment>
<keyword evidence="12 14" id="KW-0143">Chaperone</keyword>
<evidence type="ECO:0000256" key="13">
    <source>
        <dbReference type="ARBA" id="ARBA00023284"/>
    </source>
</evidence>
<dbReference type="PANTHER" id="PTHR36570:SF3">
    <property type="entry name" value="DISULFIDE BOND FORMATION PROTEIN B"/>
    <property type="match status" value="1"/>
</dbReference>
<dbReference type="GO" id="GO:0015035">
    <property type="term" value="F:protein-disulfide reductase activity"/>
    <property type="evidence" value="ECO:0007669"/>
    <property type="project" value="UniProtKB-UniRule"/>
</dbReference>
<organism evidence="16">
    <name type="scientific">Methylophaga aminisulfidivorans</name>
    <dbReference type="NCBI Taxonomy" id="230105"/>
    <lineage>
        <taxon>Bacteria</taxon>
        <taxon>Pseudomonadati</taxon>
        <taxon>Pseudomonadota</taxon>
        <taxon>Gammaproteobacteria</taxon>
        <taxon>Thiotrichales</taxon>
        <taxon>Piscirickettsiaceae</taxon>
        <taxon>Methylophaga</taxon>
    </lineage>
</organism>
<dbReference type="EMBL" id="DRHY01000058">
    <property type="protein sequence ID" value="HEC73242.1"/>
    <property type="molecule type" value="Genomic_DNA"/>
</dbReference>
<feature type="transmembrane region" description="Helical" evidence="15">
    <location>
        <begin position="130"/>
        <end position="155"/>
    </location>
</feature>
<keyword evidence="7 14" id="KW-0249">Electron transport</keyword>
<keyword evidence="13 14" id="KW-0676">Redox-active center</keyword>
<feature type="topological domain" description="Cytoplasmic" evidence="14">
    <location>
        <begin position="1"/>
        <end position="8"/>
    </location>
</feature>
<evidence type="ECO:0000256" key="15">
    <source>
        <dbReference type="SAM" id="Phobius"/>
    </source>
</evidence>
<feature type="topological domain" description="Cytoplasmic" evidence="14">
    <location>
        <begin position="161"/>
        <end position="168"/>
    </location>
</feature>
<evidence type="ECO:0000256" key="11">
    <source>
        <dbReference type="ARBA" id="ARBA00023157"/>
    </source>
</evidence>
<evidence type="ECO:0000256" key="7">
    <source>
        <dbReference type="ARBA" id="ARBA00022982"/>
    </source>
</evidence>
<feature type="topological domain" description="Cytoplasmic" evidence="14">
    <location>
        <begin position="61"/>
        <end position="66"/>
    </location>
</feature>
<dbReference type="SUPFAM" id="SSF158442">
    <property type="entry name" value="DsbB-like"/>
    <property type="match status" value="1"/>
</dbReference>
<proteinExistence type="inferred from homology"/>
<feature type="disulfide bond" description="Redox-active" evidence="14">
    <location>
        <begin position="35"/>
        <end position="38"/>
    </location>
</feature>
<evidence type="ECO:0000256" key="8">
    <source>
        <dbReference type="ARBA" id="ARBA00022989"/>
    </source>
</evidence>
<evidence type="ECO:0000256" key="5">
    <source>
        <dbReference type="ARBA" id="ARBA00022519"/>
    </source>
</evidence>
<sequence>MLNSFRSVFWLGFLVCLTMLAIAGYFQFIEQLEPCPLCILQRLMVLVTGVLFLLGALQNPVTTGRRVYGFFVMLSASIGAMISARHVWIQQLPADQVPSCGPGLNFILENFPLSQAIDMVMRGSGECADVLWTFLGLSIPGWTLVAFVVMAIIGLKQIFARHRRPDFI</sequence>
<reference evidence="16" key="1">
    <citation type="journal article" date="2020" name="mSystems">
        <title>Genome- and Community-Level Interaction Insights into Carbon Utilization and Element Cycling Functions of Hydrothermarchaeota in Hydrothermal Sediment.</title>
        <authorList>
            <person name="Zhou Z."/>
            <person name="Liu Y."/>
            <person name="Xu W."/>
            <person name="Pan J."/>
            <person name="Luo Z.H."/>
            <person name="Li M."/>
        </authorList>
    </citation>
    <scope>NUCLEOTIDE SEQUENCE [LARGE SCALE GENOMIC DNA]</scope>
    <source>
        <strain evidence="16">HyVt-380</strain>
    </source>
</reference>
<comment type="caution">
    <text evidence="14">Lacks conserved residue(s) required for the propagation of feature annotation.</text>
</comment>
<dbReference type="Gene3D" id="1.20.1550.10">
    <property type="entry name" value="DsbB-like"/>
    <property type="match status" value="1"/>
</dbReference>
<comment type="caution">
    <text evidence="16">The sequence shown here is derived from an EMBL/GenBank/DDBJ whole genome shotgun (WGS) entry which is preliminary data.</text>
</comment>
<keyword evidence="8 14" id="KW-1133">Transmembrane helix</keyword>
<dbReference type="PANTHER" id="PTHR36570">
    <property type="entry name" value="DISULFIDE BOND FORMATION PROTEIN B"/>
    <property type="match status" value="1"/>
</dbReference>
<evidence type="ECO:0000256" key="3">
    <source>
        <dbReference type="ARBA" id="ARBA00022448"/>
    </source>
</evidence>
<comment type="subcellular location">
    <subcellularLocation>
        <location evidence="1">Cell inner membrane</location>
        <topology evidence="1">Multi-pass membrane protein</topology>
    </subcellularLocation>
    <subcellularLocation>
        <location evidence="14">Cell membrane</location>
        <topology evidence="14">Multi-pass membrane protein</topology>
    </subcellularLocation>
</comment>
<gene>
    <name evidence="14" type="primary">dsbB</name>
    <name evidence="16" type="ORF">ENI26_02590</name>
</gene>
<keyword evidence="5" id="KW-0997">Cell inner membrane</keyword>
<dbReference type="Pfam" id="PF02600">
    <property type="entry name" value="DsbB"/>
    <property type="match status" value="1"/>
</dbReference>
<protein>
    <recommendedName>
        <fullName evidence="14">Disulfide bond formation protein B</fullName>
    </recommendedName>
    <alternativeName>
        <fullName evidence="14">Disulfide oxidoreductase</fullName>
    </alternativeName>
</protein>
<feature type="transmembrane region" description="Helical" evidence="15">
    <location>
        <begin position="69"/>
        <end position="89"/>
    </location>
</feature>
<evidence type="ECO:0000256" key="6">
    <source>
        <dbReference type="ARBA" id="ARBA00022692"/>
    </source>
</evidence>
<comment type="function">
    <text evidence="14">Required for disulfide bond formation in some periplasmic proteins. Acts by oxidizing the DsbA protein.</text>
</comment>
<name>A0A7C1VP86_9GAMM</name>
<dbReference type="HAMAP" id="MF_00286">
    <property type="entry name" value="DsbB"/>
    <property type="match status" value="1"/>
</dbReference>
<dbReference type="GO" id="GO:0006457">
    <property type="term" value="P:protein folding"/>
    <property type="evidence" value="ECO:0007669"/>
    <property type="project" value="InterPro"/>
</dbReference>
<dbReference type="GO" id="GO:0009055">
    <property type="term" value="F:electron transfer activity"/>
    <property type="evidence" value="ECO:0007669"/>
    <property type="project" value="UniProtKB-UniRule"/>
</dbReference>
<feature type="topological domain" description="Periplasmic" evidence="14">
    <location>
        <begin position="26"/>
        <end position="43"/>
    </location>
</feature>
<keyword evidence="4 14" id="KW-1003">Cell membrane</keyword>
<dbReference type="InterPro" id="IPR023380">
    <property type="entry name" value="DsbB-like_sf"/>
</dbReference>
<evidence type="ECO:0000256" key="10">
    <source>
        <dbReference type="ARBA" id="ARBA00023136"/>
    </source>
</evidence>
<feature type="transmembrane region" description="Helical" evidence="15">
    <location>
        <begin position="39"/>
        <end position="57"/>
    </location>
</feature>
<evidence type="ECO:0000256" key="1">
    <source>
        <dbReference type="ARBA" id="ARBA00004429"/>
    </source>
</evidence>
<dbReference type="InterPro" id="IPR022920">
    <property type="entry name" value="Disulphide_bond_form_DsbB"/>
</dbReference>
<dbReference type="InterPro" id="IPR003752">
    <property type="entry name" value="DiS_bond_form_DsbB/BdbC"/>
</dbReference>
<evidence type="ECO:0000256" key="2">
    <source>
        <dbReference type="ARBA" id="ARBA00008823"/>
    </source>
</evidence>
<evidence type="ECO:0000313" key="16">
    <source>
        <dbReference type="EMBL" id="HEC73242.1"/>
    </source>
</evidence>
<evidence type="ECO:0000256" key="12">
    <source>
        <dbReference type="ARBA" id="ARBA00023186"/>
    </source>
</evidence>
<accession>A0A7C1VP86</accession>
<keyword evidence="11 14" id="KW-1015">Disulfide bond</keyword>
<evidence type="ECO:0000256" key="14">
    <source>
        <dbReference type="HAMAP-Rule" id="MF_00286"/>
    </source>
</evidence>
<keyword evidence="10 14" id="KW-0472">Membrane</keyword>